<dbReference type="STRING" id="266809.PM03_01715"/>
<accession>A0A0P1F336</accession>
<dbReference type="InterPro" id="IPR009839">
    <property type="entry name" value="SseB_N"/>
</dbReference>
<evidence type="ECO:0000313" key="4">
    <source>
        <dbReference type="Proteomes" id="UP000051298"/>
    </source>
</evidence>
<dbReference type="AlphaFoldDB" id="A0A0P1F336"/>
<protein>
    <recommendedName>
        <fullName evidence="2">SseB protein N-terminal domain-containing protein</fullName>
    </recommendedName>
</protein>
<feature type="domain" description="SseB protein N-terminal" evidence="2">
    <location>
        <begin position="14"/>
        <end position="117"/>
    </location>
</feature>
<dbReference type="Pfam" id="PF07179">
    <property type="entry name" value="SseB"/>
    <property type="match status" value="1"/>
</dbReference>
<dbReference type="EMBL" id="CYRX01000033">
    <property type="protein sequence ID" value="CUH61947.1"/>
    <property type="molecule type" value="Genomic_DNA"/>
</dbReference>
<organism evidence="3 4">
    <name type="scientific">Thalassobacter stenotrophicus</name>
    <dbReference type="NCBI Taxonomy" id="266809"/>
    <lineage>
        <taxon>Bacteria</taxon>
        <taxon>Pseudomonadati</taxon>
        <taxon>Pseudomonadota</taxon>
        <taxon>Alphaproteobacteria</taxon>
        <taxon>Rhodobacterales</taxon>
        <taxon>Roseobacteraceae</taxon>
        <taxon>Thalassobacter</taxon>
    </lineage>
</organism>
<feature type="region of interest" description="Disordered" evidence="1">
    <location>
        <begin position="238"/>
        <end position="259"/>
    </location>
</feature>
<evidence type="ECO:0000313" key="3">
    <source>
        <dbReference type="EMBL" id="CUH61947.1"/>
    </source>
</evidence>
<dbReference type="Proteomes" id="UP000051298">
    <property type="component" value="Unassembled WGS sequence"/>
</dbReference>
<sequence>MNTPLDTAALSLETEGTDAARLRFYERIADAELFVLLEQEAEGDQIAPRLFPVEGQTFVLAFDLPERLSDFADGPAPYAALSGRLLAQMLAAEGLGLGLNLEVAPSSQLLEPQAIAWLAETLTNAPSETQATPDTIAPPAGLPEALITALDTKLAMAEGLARSAYLVSVTYENAQKTHLLGFVGAIPEAEPSLARAVSEALTFSGIEAGALDVGFFRAADPITPLLAKHGLRFDLPQLSQTQTPGANPGMNPDQPPKLR</sequence>
<reference evidence="3 4" key="1">
    <citation type="submission" date="2015-09" db="EMBL/GenBank/DDBJ databases">
        <authorList>
            <consortium name="Swine Surveillance"/>
        </authorList>
    </citation>
    <scope>NUCLEOTIDE SEQUENCE [LARGE SCALE GENOMIC DNA]</scope>
    <source>
        <strain evidence="3 4">CECT 5294</strain>
    </source>
</reference>
<proteinExistence type="predicted"/>
<dbReference type="RefSeq" id="WP_058124519.1">
    <property type="nucleotide sequence ID" value="NZ_CYRX01000033.1"/>
</dbReference>
<evidence type="ECO:0000259" key="2">
    <source>
        <dbReference type="Pfam" id="PF07179"/>
    </source>
</evidence>
<gene>
    <name evidence="3" type="ORF">THS5294_03260</name>
</gene>
<dbReference type="eggNOG" id="ENOG502Z7MU">
    <property type="taxonomic scope" value="Bacteria"/>
</dbReference>
<evidence type="ECO:0000256" key="1">
    <source>
        <dbReference type="SAM" id="MobiDB-lite"/>
    </source>
</evidence>
<name>A0A0P1F336_9RHOB</name>